<dbReference type="EMBL" id="JABFUD020000003">
    <property type="protein sequence ID" value="KAI5081908.1"/>
    <property type="molecule type" value="Genomic_DNA"/>
</dbReference>
<keyword evidence="1" id="KW-1133">Transmembrane helix</keyword>
<keyword evidence="1" id="KW-0472">Membrane</keyword>
<name>A0A9D4ZN98_ADICA</name>
<comment type="caution">
    <text evidence="2">The sequence shown here is derived from an EMBL/GenBank/DDBJ whole genome shotgun (WGS) entry which is preliminary data.</text>
</comment>
<gene>
    <name evidence="2" type="ORF">GOP47_0001651</name>
</gene>
<evidence type="ECO:0000313" key="3">
    <source>
        <dbReference type="Proteomes" id="UP000886520"/>
    </source>
</evidence>
<accession>A0A9D4ZN98</accession>
<keyword evidence="1" id="KW-0812">Transmembrane</keyword>
<keyword evidence="3" id="KW-1185">Reference proteome</keyword>
<dbReference type="AlphaFoldDB" id="A0A9D4ZN98"/>
<dbReference type="Proteomes" id="UP000886520">
    <property type="component" value="Chromosome 2"/>
</dbReference>
<evidence type="ECO:0000256" key="1">
    <source>
        <dbReference type="SAM" id="Phobius"/>
    </source>
</evidence>
<proteinExistence type="predicted"/>
<organism evidence="2 3">
    <name type="scientific">Adiantum capillus-veneris</name>
    <name type="common">Maidenhair fern</name>
    <dbReference type="NCBI Taxonomy" id="13818"/>
    <lineage>
        <taxon>Eukaryota</taxon>
        <taxon>Viridiplantae</taxon>
        <taxon>Streptophyta</taxon>
        <taxon>Embryophyta</taxon>
        <taxon>Tracheophyta</taxon>
        <taxon>Polypodiopsida</taxon>
        <taxon>Polypodiidae</taxon>
        <taxon>Polypodiales</taxon>
        <taxon>Pteridineae</taxon>
        <taxon>Pteridaceae</taxon>
        <taxon>Vittarioideae</taxon>
        <taxon>Adiantum</taxon>
    </lineage>
</organism>
<evidence type="ECO:0000313" key="2">
    <source>
        <dbReference type="EMBL" id="KAI5081908.1"/>
    </source>
</evidence>
<protein>
    <submittedName>
        <fullName evidence="2">Uncharacterized protein</fullName>
    </submittedName>
</protein>
<reference evidence="2" key="1">
    <citation type="submission" date="2021-01" db="EMBL/GenBank/DDBJ databases">
        <title>Adiantum capillus-veneris genome.</title>
        <authorList>
            <person name="Fang Y."/>
            <person name="Liao Q."/>
        </authorList>
    </citation>
    <scope>NUCLEOTIDE SEQUENCE</scope>
    <source>
        <strain evidence="2">H3</strain>
        <tissue evidence="2">Leaf</tissue>
    </source>
</reference>
<feature type="transmembrane region" description="Helical" evidence="1">
    <location>
        <begin position="46"/>
        <end position="66"/>
    </location>
</feature>
<sequence>MESLTPASMQFASVRPTPIALTRSGHRPPPVQLRLQRWPISCLVRLSVRATQILLFLTIIYMLALMRAGQRLMQLRQA</sequence>